<dbReference type="Gene3D" id="1.10.1450.10">
    <property type="entry name" value="Tetraspanin"/>
    <property type="match status" value="2"/>
</dbReference>
<keyword evidence="4" id="KW-0472">Membrane</keyword>
<dbReference type="SUPFAM" id="SSF48652">
    <property type="entry name" value="Tetraspanin"/>
    <property type="match status" value="2"/>
</dbReference>
<evidence type="ECO:0000256" key="1">
    <source>
        <dbReference type="ARBA" id="ARBA00004141"/>
    </source>
</evidence>
<evidence type="ECO:0000256" key="4">
    <source>
        <dbReference type="ARBA" id="ARBA00023136"/>
    </source>
</evidence>
<accession>A0A7R8WDK5</accession>
<evidence type="ECO:0000256" key="2">
    <source>
        <dbReference type="ARBA" id="ARBA00022692"/>
    </source>
</evidence>
<dbReference type="AlphaFoldDB" id="A0A7R8WDK5"/>
<dbReference type="GO" id="GO:0016020">
    <property type="term" value="C:membrane"/>
    <property type="evidence" value="ECO:0007669"/>
    <property type="project" value="UniProtKB-SubCell"/>
</dbReference>
<dbReference type="OrthoDB" id="438211at2759"/>
<comment type="subcellular location">
    <subcellularLocation>
        <location evidence="1">Membrane</location>
        <topology evidence="1">Multi-pass membrane protein</topology>
    </subcellularLocation>
</comment>
<evidence type="ECO:0000313" key="5">
    <source>
        <dbReference type="EMBL" id="CAD7227364.1"/>
    </source>
</evidence>
<keyword evidence="3" id="KW-1133">Transmembrane helix</keyword>
<dbReference type="Pfam" id="PF00335">
    <property type="entry name" value="Tetraspanin"/>
    <property type="match status" value="2"/>
</dbReference>
<protein>
    <submittedName>
        <fullName evidence="5">Uncharacterized protein</fullName>
    </submittedName>
</protein>
<name>A0A7R8WDK5_9CRUS</name>
<organism evidence="5">
    <name type="scientific">Cyprideis torosa</name>
    <dbReference type="NCBI Taxonomy" id="163714"/>
    <lineage>
        <taxon>Eukaryota</taxon>
        <taxon>Metazoa</taxon>
        <taxon>Ecdysozoa</taxon>
        <taxon>Arthropoda</taxon>
        <taxon>Crustacea</taxon>
        <taxon>Oligostraca</taxon>
        <taxon>Ostracoda</taxon>
        <taxon>Podocopa</taxon>
        <taxon>Podocopida</taxon>
        <taxon>Cytherocopina</taxon>
        <taxon>Cytheroidea</taxon>
        <taxon>Cytherideidae</taxon>
        <taxon>Cyprideis</taxon>
    </lineage>
</organism>
<dbReference type="EMBL" id="OB661112">
    <property type="protein sequence ID" value="CAD7227364.1"/>
    <property type="molecule type" value="Genomic_DNA"/>
</dbReference>
<dbReference type="PANTHER" id="PTHR19282">
    <property type="entry name" value="TETRASPANIN"/>
    <property type="match status" value="1"/>
</dbReference>
<reference evidence="5" key="1">
    <citation type="submission" date="2020-11" db="EMBL/GenBank/DDBJ databases">
        <authorList>
            <person name="Tran Van P."/>
        </authorList>
    </citation>
    <scope>NUCLEOTIDE SEQUENCE</scope>
</reference>
<evidence type="ECO:0000256" key="3">
    <source>
        <dbReference type="ARBA" id="ARBA00022989"/>
    </source>
</evidence>
<proteinExistence type="predicted"/>
<dbReference type="InterPro" id="IPR018499">
    <property type="entry name" value="Tetraspanin/Peripherin"/>
</dbReference>
<sequence>MGLDASYCGKCSKILLFIVNFFILIVGLILWVAGIVGLVKNKDELLNELSDSEGKNWMRAGSIILLVCGLVIAFISFLGCWGTWKEKKWALLVYATILSLILLVTFSGSILSLVYKDNLVNVMERFAEGVLIDYDSTQPDKRATKLWDQMQTDGECCGYFGYKDWKRIHQAYNTSIEVPATCCKTNQVRESKLRRPIRYGNRSFEDQSGTGIEASKTNQISECQTNPTFESTWTEGCILKHACDFQYYAGVLGYIGLIASFIMAAKVLEALVLSPSGSDVPLGVARLSSSAVTMGKGNDDHCRRIARLLLFIINFLVFIIGLILLIAGIVGLVKKNDDIFNEFKEGEAKNWIKVGSVMLLISGVMIMIIAAVGWCGTIKESRWLLLLYATVLTVFLVVTFVGSILALVYKDKAVEVLSGLARDVLIEYDSTQPARAATELWDNLQQTGKCCGYYDYEDWQKDHPSYTDAIKVPVTCCKTTQISECQTNPTEDTVWLEGCLPKYAGNFQTLSGTLGYIGLSCCLILTEVKSVNPLSQRGQVINPLSQRGQVSQSAQPERSGQSIRSAREVSFGILCLSGCGKTFAGLQRLAFGTVNMFLSPKYFPLSTHPTTSVESYRFRHRCSSWMKVDPLSLRSLGYMPQSLFLFRAYFLLWTHRGASVASTRFRIGRSSSENSWTSLKETVASSISVVGNREGCLLQLLLHKIDSDEPTVGVQLLLRQWPVQEAHLNDKDLQE</sequence>
<gene>
    <name evidence="5" type="ORF">CTOB1V02_LOCUS5272</name>
</gene>
<dbReference type="InterPro" id="IPR008952">
    <property type="entry name" value="Tetraspanin_EC2_sf"/>
</dbReference>
<dbReference type="PRINTS" id="PR00259">
    <property type="entry name" value="TMFOUR"/>
</dbReference>
<keyword evidence="2" id="KW-0812">Transmembrane</keyword>